<feature type="region of interest" description="Disordered" evidence="14">
    <location>
        <begin position="1029"/>
        <end position="1092"/>
    </location>
</feature>
<evidence type="ECO:0000256" key="12">
    <source>
        <dbReference type="ARBA" id="ARBA00023242"/>
    </source>
</evidence>
<dbReference type="GO" id="GO:0017108">
    <property type="term" value="F:5'-flap endonuclease activity"/>
    <property type="evidence" value="ECO:0007669"/>
    <property type="project" value="UniProtKB-ARBA"/>
</dbReference>
<feature type="compositionally biased region" description="Basic residues" evidence="14">
    <location>
        <begin position="1106"/>
        <end position="1123"/>
    </location>
</feature>
<feature type="compositionally biased region" description="Polar residues" evidence="14">
    <location>
        <begin position="463"/>
        <end position="477"/>
    </location>
</feature>
<feature type="compositionally biased region" description="Acidic residues" evidence="14">
    <location>
        <begin position="315"/>
        <end position="324"/>
    </location>
</feature>
<dbReference type="CDD" id="cd09904">
    <property type="entry name" value="H3TH_XPG"/>
    <property type="match status" value="1"/>
</dbReference>
<dbReference type="PRINTS" id="PR00066">
    <property type="entry name" value="XRODRMPGMNTG"/>
</dbReference>
<dbReference type="GO" id="GO:0005634">
    <property type="term" value="C:nucleus"/>
    <property type="evidence" value="ECO:0007669"/>
    <property type="project" value="UniProtKB-SubCell"/>
</dbReference>
<keyword evidence="8" id="KW-0227">DNA damage</keyword>
<feature type="region of interest" description="Disordered" evidence="14">
    <location>
        <begin position="309"/>
        <end position="365"/>
    </location>
</feature>
<dbReference type="InterPro" id="IPR006086">
    <property type="entry name" value="XPG-I_dom"/>
</dbReference>
<dbReference type="Pfam" id="PF00752">
    <property type="entry name" value="XPG_N"/>
    <property type="match status" value="1"/>
</dbReference>
<gene>
    <name evidence="17" type="ORF">V9T40_010073</name>
</gene>
<feature type="compositionally biased region" description="Basic and acidic residues" evidence="14">
    <location>
        <begin position="354"/>
        <end position="365"/>
    </location>
</feature>
<keyword evidence="12" id="KW-0539">Nucleus</keyword>
<dbReference type="SMART" id="SM00484">
    <property type="entry name" value="XPGI"/>
    <property type="match status" value="1"/>
</dbReference>
<accession>A0AAN9TK63</accession>
<dbReference type="GO" id="GO:0008821">
    <property type="term" value="F:crossover junction DNA endonuclease activity"/>
    <property type="evidence" value="ECO:0007669"/>
    <property type="project" value="UniProtKB-ARBA"/>
</dbReference>
<dbReference type="GO" id="GO:0003697">
    <property type="term" value="F:single-stranded DNA binding"/>
    <property type="evidence" value="ECO:0007669"/>
    <property type="project" value="InterPro"/>
</dbReference>
<comment type="subcellular location">
    <subcellularLocation>
        <location evidence="2">Nucleus</location>
    </subcellularLocation>
</comment>
<dbReference type="SMART" id="SM00485">
    <property type="entry name" value="XPGN"/>
    <property type="match status" value="1"/>
</dbReference>
<dbReference type="GO" id="GO:0000400">
    <property type="term" value="F:four-way junction DNA binding"/>
    <property type="evidence" value="ECO:0007669"/>
    <property type="project" value="UniProtKB-ARBA"/>
</dbReference>
<dbReference type="FunFam" id="1.10.150.20:FF:000030">
    <property type="entry name" value="Flap endonuclease GEN-like 1"/>
    <property type="match status" value="1"/>
</dbReference>
<feature type="region of interest" description="Disordered" evidence="14">
    <location>
        <begin position="662"/>
        <end position="692"/>
    </location>
</feature>
<dbReference type="Gene3D" id="1.10.150.20">
    <property type="entry name" value="5' to 3' exonuclease, C-terminal subdomain"/>
    <property type="match status" value="1"/>
</dbReference>
<keyword evidence="10" id="KW-0460">Magnesium</keyword>
<dbReference type="InterPro" id="IPR008918">
    <property type="entry name" value="HhH2"/>
</dbReference>
<dbReference type="Gene3D" id="3.40.50.1010">
    <property type="entry name" value="5'-nuclease"/>
    <property type="match status" value="2"/>
</dbReference>
<feature type="region of interest" description="Disordered" evidence="14">
    <location>
        <begin position="706"/>
        <end position="730"/>
    </location>
</feature>
<keyword evidence="7" id="KW-0255">Endonuclease</keyword>
<evidence type="ECO:0000256" key="6">
    <source>
        <dbReference type="ARBA" id="ARBA00022723"/>
    </source>
</evidence>
<dbReference type="GO" id="GO:0006289">
    <property type="term" value="P:nucleotide-excision repair"/>
    <property type="evidence" value="ECO:0007669"/>
    <property type="project" value="InterPro"/>
</dbReference>
<comment type="similarity">
    <text evidence="13">Belongs to the XPG/RAD2 endonuclease family. GEN subfamily.</text>
</comment>
<dbReference type="InterPro" id="IPR019974">
    <property type="entry name" value="XPG_CS"/>
</dbReference>
<sequence length="1141" mass="128642">MGVHGLWKLLEPAGKPVPLESLENKVLAVDVSIWLYQLTKGFQTTGGGIVPNAHILGLFNRICKLLYYRIKPVFVFDGGVPILKKETIEARKRQKLRAQDISEKLRERLLDNLLKQKAVRNLLGNDDSPSSSQNHDLPRSSRNDDNDMFALPPMPEPDEEEIEDSEEETSTELSSVKVDSFCNYHYGKDVHSLDVNSEQFKSLPADIRHEILSELLETRKQNSWARIHEMPDESTDFSKYQMERLVKRRNVQRSLDTAAKEMGGRIMTMGELEKLFHEEGIVTDSLPGRRIAADNVTRYVLLTGVKGDKNKVKDDENDESEQSESNDSVPSSSKETETGNSISVTPENEPSSSSKDHTHVKSEIDESEFRENVYAIDQCVFVISSSSDEELENNEDVGQDYAKKLSMEERMSQEEILRLIKQQNSAAKKEYPRVVPSTSSMVERPYSDHSDVEDDPDPVAVPSTSGWTSSNRLSPKTSPSVASVAPSIAFTEENENFEKSMTKLDQMINAVRGKESDKPTLLRLETEANVETASIKSLSESDSESGFIEVTEETPKSQYFHESKSQTIEISIDPSKIEDDLFADVFEPISAEECQKSEIETIDIPEESPAMAKRLEEQLRESPAIFESESSLKSADGKMPSEITEAFDNKLKNELKNQETAQVKNLESGEKTQPKPNEVSSQNKSPINAKTKDRVRKIAEIFNRVRKKNDSPSKANKPVETNGSAAQVHDEKLSEVQRVLNDEHLELMTEQGKQERFGSTITQQMIMEAQELLQLFGLPYLIAPMEAEAQCAFLDKISLTEGTITDDSDIWLFGGQKVYKNFFDNRKYVLQFRNVDIEHFFRLTREQLIQMAMLVGSDYTVGIEGIGPVTAMEILAYFSDKSNKPETEADIAETLRNFKRWVQVNRGGSSALGKKVKNVRLSEGFPNEAVIDAYLFPTVNESNEGFSWAPPDLDRIREYMKTKFGWKTARIDEILLPVMKRQTERNRQTTLDAYFKARPYYSVDTTNMSKRVVEAINIMKNKVDVDVSQLPAKSPRKKRNANTFRAAKKPARPSSTGGAGTSASPRKSIFSSPTKTTVVPGQEFIPQREKDRLEAAKRKLEAIKILRSKRKTAGTPKKRKVLQPKKDSSYLSESSSGSDDD</sequence>
<evidence type="ECO:0000313" key="18">
    <source>
        <dbReference type="Proteomes" id="UP001367676"/>
    </source>
</evidence>
<organism evidence="17 18">
    <name type="scientific">Parthenolecanium corni</name>
    <dbReference type="NCBI Taxonomy" id="536013"/>
    <lineage>
        <taxon>Eukaryota</taxon>
        <taxon>Metazoa</taxon>
        <taxon>Ecdysozoa</taxon>
        <taxon>Arthropoda</taxon>
        <taxon>Hexapoda</taxon>
        <taxon>Insecta</taxon>
        <taxon>Pterygota</taxon>
        <taxon>Neoptera</taxon>
        <taxon>Paraneoptera</taxon>
        <taxon>Hemiptera</taxon>
        <taxon>Sternorrhyncha</taxon>
        <taxon>Coccoidea</taxon>
        <taxon>Coccidae</taxon>
        <taxon>Parthenolecanium</taxon>
    </lineage>
</organism>
<evidence type="ECO:0000256" key="13">
    <source>
        <dbReference type="ARBA" id="ARBA00038112"/>
    </source>
</evidence>
<evidence type="ECO:0000256" key="14">
    <source>
        <dbReference type="SAM" id="MobiDB-lite"/>
    </source>
</evidence>
<feature type="compositionally biased region" description="Low complexity" evidence="14">
    <location>
        <begin position="1052"/>
        <end position="1066"/>
    </location>
</feature>
<dbReference type="InterPro" id="IPR006084">
    <property type="entry name" value="XPG/Rad2"/>
</dbReference>
<keyword evidence="5" id="KW-0540">Nuclease</keyword>
<dbReference type="EMBL" id="JBBCAQ010000017">
    <property type="protein sequence ID" value="KAK7597848.1"/>
    <property type="molecule type" value="Genomic_DNA"/>
</dbReference>
<evidence type="ECO:0000256" key="8">
    <source>
        <dbReference type="ARBA" id="ARBA00022763"/>
    </source>
</evidence>
<keyword evidence="4" id="KW-0597">Phosphoprotein</keyword>
<feature type="region of interest" description="Disordered" evidence="14">
    <location>
        <begin position="424"/>
        <end position="480"/>
    </location>
</feature>
<evidence type="ECO:0000259" key="16">
    <source>
        <dbReference type="SMART" id="SM00485"/>
    </source>
</evidence>
<feature type="compositionally biased region" description="Low complexity" evidence="14">
    <location>
        <begin position="1129"/>
        <end position="1141"/>
    </location>
</feature>
<evidence type="ECO:0000256" key="1">
    <source>
        <dbReference type="ARBA" id="ARBA00001946"/>
    </source>
</evidence>
<evidence type="ECO:0000313" key="17">
    <source>
        <dbReference type="EMBL" id="KAK7597848.1"/>
    </source>
</evidence>
<keyword evidence="9" id="KW-0378">Hydrolase</keyword>
<feature type="compositionally biased region" description="Polar residues" evidence="14">
    <location>
        <begin position="1069"/>
        <end position="1079"/>
    </location>
</feature>
<dbReference type="PANTHER" id="PTHR16171:SF7">
    <property type="entry name" value="DNA REPAIR PROTEIN RAD2"/>
    <property type="match status" value="1"/>
</dbReference>
<feature type="region of interest" description="Disordered" evidence="14">
    <location>
        <begin position="1105"/>
        <end position="1141"/>
    </location>
</feature>
<dbReference type="Pfam" id="PF00867">
    <property type="entry name" value="XPG_I"/>
    <property type="match status" value="1"/>
</dbReference>
<dbReference type="InterPro" id="IPR001044">
    <property type="entry name" value="XPG/Rad2_eukaryotes"/>
</dbReference>
<keyword evidence="18" id="KW-1185">Reference proteome</keyword>
<dbReference type="InterPro" id="IPR029060">
    <property type="entry name" value="PIN-like_dom_sf"/>
</dbReference>
<dbReference type="Proteomes" id="UP001367676">
    <property type="component" value="Unassembled WGS sequence"/>
</dbReference>
<feature type="compositionally biased region" description="Basic and acidic residues" evidence="14">
    <location>
        <begin position="136"/>
        <end position="145"/>
    </location>
</feature>
<evidence type="ECO:0000256" key="3">
    <source>
        <dbReference type="ARBA" id="ARBA00005283"/>
    </source>
</evidence>
<keyword evidence="11" id="KW-0234">DNA repair</keyword>
<evidence type="ECO:0000256" key="11">
    <source>
        <dbReference type="ARBA" id="ARBA00023204"/>
    </source>
</evidence>
<comment type="caution">
    <text evidence="17">The sequence shown here is derived from an EMBL/GenBank/DDBJ whole genome shotgun (WGS) entry which is preliminary data.</text>
</comment>
<comment type="similarity">
    <text evidence="3">Belongs to the XPG/RAD2 endonuclease family. XPG subfamily.</text>
</comment>
<evidence type="ECO:0000256" key="4">
    <source>
        <dbReference type="ARBA" id="ARBA00022553"/>
    </source>
</evidence>
<reference evidence="17 18" key="1">
    <citation type="submission" date="2024-03" db="EMBL/GenBank/DDBJ databases">
        <title>Adaptation during the transition from Ophiocordyceps entomopathogen to insect associate is accompanied by gene loss and intensified selection.</title>
        <authorList>
            <person name="Ward C.M."/>
            <person name="Onetto C.A."/>
            <person name="Borneman A.R."/>
        </authorList>
    </citation>
    <scope>NUCLEOTIDE SEQUENCE [LARGE SCALE GENOMIC DNA]</scope>
    <source>
        <strain evidence="17">AWRI1</strain>
        <tissue evidence="17">Single Adult Female</tissue>
    </source>
</reference>
<feature type="compositionally biased region" description="Acidic residues" evidence="14">
    <location>
        <begin position="156"/>
        <end position="170"/>
    </location>
</feature>
<dbReference type="PRINTS" id="PR00853">
    <property type="entry name" value="XPGRADSUPER"/>
</dbReference>
<proteinExistence type="inferred from homology"/>
<evidence type="ECO:0000259" key="15">
    <source>
        <dbReference type="SMART" id="SM00484"/>
    </source>
</evidence>
<dbReference type="InterPro" id="IPR036279">
    <property type="entry name" value="5-3_exonuclease_C_sf"/>
</dbReference>
<dbReference type="GO" id="GO:0046872">
    <property type="term" value="F:metal ion binding"/>
    <property type="evidence" value="ECO:0007669"/>
    <property type="project" value="UniProtKB-KW"/>
</dbReference>
<evidence type="ECO:0000256" key="10">
    <source>
        <dbReference type="ARBA" id="ARBA00022842"/>
    </source>
</evidence>
<protein>
    <submittedName>
        <fullName evidence="17">Uncharacterized protein</fullName>
    </submittedName>
</protein>
<feature type="domain" description="XPG-I" evidence="15">
    <location>
        <begin position="774"/>
        <end position="843"/>
    </location>
</feature>
<dbReference type="SUPFAM" id="SSF47807">
    <property type="entry name" value="5' to 3' exonuclease, C-terminal subdomain"/>
    <property type="match status" value="1"/>
</dbReference>
<evidence type="ECO:0000256" key="9">
    <source>
        <dbReference type="ARBA" id="ARBA00022801"/>
    </source>
</evidence>
<evidence type="ECO:0000256" key="5">
    <source>
        <dbReference type="ARBA" id="ARBA00022722"/>
    </source>
</evidence>
<feature type="compositionally biased region" description="Polar residues" evidence="14">
    <location>
        <begin position="674"/>
        <end position="688"/>
    </location>
</feature>
<keyword evidence="6" id="KW-0479">Metal-binding</keyword>
<comment type="cofactor">
    <cofactor evidence="1">
        <name>Mg(2+)</name>
        <dbReference type="ChEBI" id="CHEBI:18420"/>
    </cofactor>
</comment>
<feature type="compositionally biased region" description="Polar residues" evidence="14">
    <location>
        <begin position="329"/>
        <end position="353"/>
    </location>
</feature>
<dbReference type="PROSITE" id="PS00841">
    <property type="entry name" value="XPG_1"/>
    <property type="match status" value="1"/>
</dbReference>
<dbReference type="SMART" id="SM00279">
    <property type="entry name" value="HhH2"/>
    <property type="match status" value="1"/>
</dbReference>
<dbReference type="PROSITE" id="PS00842">
    <property type="entry name" value="XPG_2"/>
    <property type="match status" value="1"/>
</dbReference>
<feature type="region of interest" description="Disordered" evidence="14">
    <location>
        <begin position="122"/>
        <end position="174"/>
    </location>
</feature>
<evidence type="ECO:0000256" key="2">
    <source>
        <dbReference type="ARBA" id="ARBA00004123"/>
    </source>
</evidence>
<feature type="compositionally biased region" description="Basic residues" evidence="14">
    <location>
        <begin position="1034"/>
        <end position="1051"/>
    </location>
</feature>
<dbReference type="AlphaFoldDB" id="A0AAN9TK63"/>
<dbReference type="PANTHER" id="PTHR16171">
    <property type="entry name" value="DNA REPAIR PROTEIN COMPLEMENTING XP-G CELLS-RELATED"/>
    <property type="match status" value="1"/>
</dbReference>
<evidence type="ECO:0000256" key="7">
    <source>
        <dbReference type="ARBA" id="ARBA00022759"/>
    </source>
</evidence>
<feature type="domain" description="XPG N-terminal" evidence="16">
    <location>
        <begin position="1"/>
        <end position="98"/>
    </location>
</feature>
<name>A0AAN9TK63_9HEMI</name>
<dbReference type="SUPFAM" id="SSF88723">
    <property type="entry name" value="PIN domain-like"/>
    <property type="match status" value="1"/>
</dbReference>
<dbReference type="InterPro" id="IPR006085">
    <property type="entry name" value="XPG_DNA_repair_N"/>
</dbReference>
<dbReference type="CDD" id="cd09868">
    <property type="entry name" value="PIN_XPG_RAD2"/>
    <property type="match status" value="2"/>
</dbReference>